<feature type="compositionally biased region" description="Basic and acidic residues" evidence="1">
    <location>
        <begin position="123"/>
        <end position="139"/>
    </location>
</feature>
<keyword evidence="3" id="KW-1185">Reference proteome</keyword>
<sequence>MVRTTMTDNRPITFTICPHANAQSSRQNDDVVLRYQPSVGGLQDPDHMVKDVVENLFPILRMDRTVVRNMMAHLGSQGCGQQTLRPVHEWVRKFTLIGKTISLHVDPEASSIFQSTGAGPSRHATDRRSPHFSHREEGRNAATVDALGTGAGSGAKDRTSESAEDSTGDEEEPEPDTCNDESEVSSEADHKLFVDFTFEGRKWSREDEEWGESSNSAEDYISCSARRRSFDLTDPISELIQTCWDILQRRIDRNEELVEAAKTGRMSVPFRASIEAPDGEGVWVSLSDDRFNVRRLQDLFPDPSHPYDLRVHVIFDVHVLKTRSKRTLKEALEKLWQPSYKPFEVVRAGNKKKAKKDKRPNSTDGIDPERPLLAWRCAGKNVDMELFSMHAYDFGKYCIGDADSLYVFEEENFGCRHRFLEPFDGIEAKEKFQQAIKRYLKQESPPVVGSGVPFIPAYCFNNIDMSNLDGTKFGIEDGILENQAEVEILVRCVNHLLPPERFGERTDFIDFPESLSLKASPHSEAHEVWRVIAKELKAKKSTELVGFLDSTRADEEKFHAAAELWKEPFKKAWKVQLWISPQMEDVHVRDRRMYRFDSANKEEYESPITLSRFLKRQLWENNDRRLYVEVHFLPESKAERAITGTIVDKTPSPQEQASTVKGGAIVIEEEGNLDQDMAGKSGEKEQIEEEEDGEEDERAECEIQ</sequence>
<protein>
    <submittedName>
        <fullName evidence="2">Uncharacterized protein</fullName>
    </submittedName>
</protein>
<dbReference type="EMBL" id="PNEN01001591">
    <property type="protein sequence ID" value="PPJ53150.1"/>
    <property type="molecule type" value="Genomic_DNA"/>
</dbReference>
<proteinExistence type="predicted"/>
<dbReference type="Proteomes" id="UP000237631">
    <property type="component" value="Unassembled WGS sequence"/>
</dbReference>
<feature type="compositionally biased region" description="Acidic residues" evidence="1">
    <location>
        <begin position="686"/>
        <end position="704"/>
    </location>
</feature>
<reference evidence="3" key="1">
    <citation type="journal article" date="2017" name="bioRxiv">
        <title>Conservation of a gene cluster reveals novel cercosporin biosynthetic mechanisms and extends production to the genus Colletotrichum.</title>
        <authorList>
            <person name="de Jonge R."/>
            <person name="Ebert M.K."/>
            <person name="Huitt-Roehl C.R."/>
            <person name="Pal P."/>
            <person name="Suttle J.C."/>
            <person name="Spanner R.E."/>
            <person name="Neubauer J.D."/>
            <person name="Jurick W.M.II."/>
            <person name="Stott K.A."/>
            <person name="Secor G.A."/>
            <person name="Thomma B.P.H.J."/>
            <person name="Van de Peer Y."/>
            <person name="Townsend C.A."/>
            <person name="Bolton M.D."/>
        </authorList>
    </citation>
    <scope>NUCLEOTIDE SEQUENCE [LARGE SCALE GENOMIC DNA]</scope>
    <source>
        <strain evidence="3">CBS538.71</strain>
    </source>
</reference>
<feature type="region of interest" description="Disordered" evidence="1">
    <location>
        <begin position="112"/>
        <end position="187"/>
    </location>
</feature>
<accession>A0A2S6C093</accession>
<gene>
    <name evidence="2" type="ORF">CBER1_11669</name>
</gene>
<organism evidence="2 3">
    <name type="scientific">Cercospora berteroae</name>
    <dbReference type="NCBI Taxonomy" id="357750"/>
    <lineage>
        <taxon>Eukaryota</taxon>
        <taxon>Fungi</taxon>
        <taxon>Dikarya</taxon>
        <taxon>Ascomycota</taxon>
        <taxon>Pezizomycotina</taxon>
        <taxon>Dothideomycetes</taxon>
        <taxon>Dothideomycetidae</taxon>
        <taxon>Mycosphaerellales</taxon>
        <taxon>Mycosphaerellaceae</taxon>
        <taxon>Cercospora</taxon>
    </lineage>
</organism>
<name>A0A2S6C093_9PEZI</name>
<feature type="region of interest" description="Disordered" evidence="1">
    <location>
        <begin position="670"/>
        <end position="704"/>
    </location>
</feature>
<dbReference type="AlphaFoldDB" id="A0A2S6C093"/>
<dbReference type="OrthoDB" id="3641038at2759"/>
<evidence type="ECO:0000313" key="3">
    <source>
        <dbReference type="Proteomes" id="UP000237631"/>
    </source>
</evidence>
<evidence type="ECO:0000256" key="1">
    <source>
        <dbReference type="SAM" id="MobiDB-lite"/>
    </source>
</evidence>
<comment type="caution">
    <text evidence="2">The sequence shown here is derived from an EMBL/GenBank/DDBJ whole genome shotgun (WGS) entry which is preliminary data.</text>
</comment>
<feature type="compositionally biased region" description="Acidic residues" evidence="1">
    <location>
        <begin position="162"/>
        <end position="186"/>
    </location>
</feature>
<evidence type="ECO:0000313" key="2">
    <source>
        <dbReference type="EMBL" id="PPJ53150.1"/>
    </source>
</evidence>